<protein>
    <submittedName>
        <fullName evidence="2">Uncharacterized protein</fullName>
    </submittedName>
</protein>
<accession>A0ABW5IYC0</accession>
<name>A0ABW5IYC0_9FLAO</name>
<proteinExistence type="predicted"/>
<reference evidence="3" key="1">
    <citation type="journal article" date="2019" name="Int. J. Syst. Evol. Microbiol.">
        <title>The Global Catalogue of Microorganisms (GCM) 10K type strain sequencing project: providing services to taxonomists for standard genome sequencing and annotation.</title>
        <authorList>
            <consortium name="The Broad Institute Genomics Platform"/>
            <consortium name="The Broad Institute Genome Sequencing Center for Infectious Disease"/>
            <person name="Wu L."/>
            <person name="Ma J."/>
        </authorList>
    </citation>
    <scope>NUCLEOTIDE SEQUENCE [LARGE SCALE GENOMIC DNA]</scope>
    <source>
        <strain evidence="3">KCTC 42585</strain>
    </source>
</reference>
<sequence>MKKLEYLTTEGRGMHNKKLNNHETIGISNDRREKINIEEQ</sequence>
<evidence type="ECO:0000313" key="3">
    <source>
        <dbReference type="Proteomes" id="UP001597468"/>
    </source>
</evidence>
<evidence type="ECO:0000313" key="2">
    <source>
        <dbReference type="EMBL" id="MFD2517735.1"/>
    </source>
</evidence>
<feature type="compositionally biased region" description="Basic and acidic residues" evidence="1">
    <location>
        <begin position="29"/>
        <end position="40"/>
    </location>
</feature>
<organism evidence="2 3">
    <name type="scientific">Salinimicrobium flavum</name>
    <dbReference type="NCBI Taxonomy" id="1737065"/>
    <lineage>
        <taxon>Bacteria</taxon>
        <taxon>Pseudomonadati</taxon>
        <taxon>Bacteroidota</taxon>
        <taxon>Flavobacteriia</taxon>
        <taxon>Flavobacteriales</taxon>
        <taxon>Flavobacteriaceae</taxon>
        <taxon>Salinimicrobium</taxon>
    </lineage>
</organism>
<feature type="region of interest" description="Disordered" evidence="1">
    <location>
        <begin position="15"/>
        <end position="40"/>
    </location>
</feature>
<comment type="caution">
    <text evidence="2">The sequence shown here is derived from an EMBL/GenBank/DDBJ whole genome shotgun (WGS) entry which is preliminary data.</text>
</comment>
<dbReference type="EMBL" id="JBHULT010000006">
    <property type="protein sequence ID" value="MFD2517735.1"/>
    <property type="molecule type" value="Genomic_DNA"/>
</dbReference>
<dbReference type="Proteomes" id="UP001597468">
    <property type="component" value="Unassembled WGS sequence"/>
</dbReference>
<gene>
    <name evidence="2" type="ORF">ACFSTG_07505</name>
</gene>
<dbReference type="RefSeq" id="WP_380750455.1">
    <property type="nucleotide sequence ID" value="NZ_JBHULT010000006.1"/>
</dbReference>
<evidence type="ECO:0000256" key="1">
    <source>
        <dbReference type="SAM" id="MobiDB-lite"/>
    </source>
</evidence>
<keyword evidence="3" id="KW-1185">Reference proteome</keyword>